<comment type="similarity">
    <text evidence="1 6">Belongs to the small GTPase superfamily. Arf family.</text>
</comment>
<dbReference type="EMBL" id="LWCA01000631">
    <property type="protein sequence ID" value="OAF67561.1"/>
    <property type="molecule type" value="Genomic_DNA"/>
</dbReference>
<evidence type="ECO:0000256" key="3">
    <source>
        <dbReference type="ARBA" id="ARBA00023134"/>
    </source>
</evidence>
<feature type="binding site" evidence="5">
    <location>
        <position position="43"/>
    </location>
    <ligand>
        <name>Mg(2+)</name>
        <dbReference type="ChEBI" id="CHEBI:18420"/>
    </ligand>
</feature>
<keyword evidence="2 4" id="KW-0547">Nucleotide-binding</keyword>
<organism evidence="7 8">
    <name type="scientific">Intoshia linei</name>
    <dbReference type="NCBI Taxonomy" id="1819745"/>
    <lineage>
        <taxon>Eukaryota</taxon>
        <taxon>Metazoa</taxon>
        <taxon>Spiralia</taxon>
        <taxon>Lophotrochozoa</taxon>
        <taxon>Mesozoa</taxon>
        <taxon>Orthonectida</taxon>
        <taxon>Rhopaluridae</taxon>
        <taxon>Intoshia</taxon>
    </lineage>
</organism>
<keyword evidence="5" id="KW-0479">Metal-binding</keyword>
<dbReference type="AlphaFoldDB" id="A0A177B1P8"/>
<dbReference type="OrthoDB" id="2011769at2759"/>
<keyword evidence="8" id="KW-1185">Reference proteome</keyword>
<evidence type="ECO:0000256" key="5">
    <source>
        <dbReference type="PIRSR" id="PIRSR606689-2"/>
    </source>
</evidence>
<evidence type="ECO:0000256" key="2">
    <source>
        <dbReference type="ARBA" id="ARBA00022741"/>
    </source>
</evidence>
<accession>A0A177B1P8</accession>
<dbReference type="Pfam" id="PF00025">
    <property type="entry name" value="Arf"/>
    <property type="match status" value="1"/>
</dbReference>
<dbReference type="PROSITE" id="PS51419">
    <property type="entry name" value="RAB"/>
    <property type="match status" value="1"/>
</dbReference>
<evidence type="ECO:0000256" key="6">
    <source>
        <dbReference type="RuleBase" id="RU003925"/>
    </source>
</evidence>
<dbReference type="PROSITE" id="PS51417">
    <property type="entry name" value="ARF"/>
    <property type="match status" value="1"/>
</dbReference>
<feature type="binding site" evidence="4">
    <location>
        <begin position="121"/>
        <end position="124"/>
    </location>
    <ligand>
        <name>GTP</name>
        <dbReference type="ChEBI" id="CHEBI:37565"/>
    </ligand>
</feature>
<dbReference type="InterPro" id="IPR027417">
    <property type="entry name" value="P-loop_NTPase"/>
</dbReference>
<dbReference type="PANTHER" id="PTHR11711">
    <property type="entry name" value="ADP RIBOSYLATION FACTOR-RELATED"/>
    <property type="match status" value="1"/>
</dbReference>
<name>A0A177B1P8_9BILA</name>
<protein>
    <submittedName>
        <fullName evidence="7">ADP-ribosylation factor L</fullName>
    </submittedName>
</protein>
<dbReference type="GO" id="GO:0046872">
    <property type="term" value="F:metal ion binding"/>
    <property type="evidence" value="ECO:0007669"/>
    <property type="project" value="UniProtKB-KW"/>
</dbReference>
<dbReference type="SMART" id="SM00178">
    <property type="entry name" value="SAR"/>
    <property type="match status" value="1"/>
</dbReference>
<evidence type="ECO:0000256" key="4">
    <source>
        <dbReference type="PIRSR" id="PIRSR606689-1"/>
    </source>
</evidence>
<evidence type="ECO:0000313" key="8">
    <source>
        <dbReference type="Proteomes" id="UP000078046"/>
    </source>
</evidence>
<dbReference type="InterPro" id="IPR006689">
    <property type="entry name" value="Small_GTPase_ARF/SAR"/>
</dbReference>
<dbReference type="InterPro" id="IPR024156">
    <property type="entry name" value="Small_GTPase_ARF"/>
</dbReference>
<evidence type="ECO:0000256" key="1">
    <source>
        <dbReference type="ARBA" id="ARBA00010290"/>
    </source>
</evidence>
<dbReference type="Proteomes" id="UP000078046">
    <property type="component" value="Unassembled WGS sequence"/>
</dbReference>
<keyword evidence="3 4" id="KW-0342">GTP-binding</keyword>
<gene>
    <name evidence="7" type="ORF">A3Q56_04658</name>
</gene>
<dbReference type="SMART" id="SM00177">
    <property type="entry name" value="ARF"/>
    <property type="match status" value="1"/>
</dbReference>
<dbReference type="GO" id="GO:0003924">
    <property type="term" value="F:GTPase activity"/>
    <property type="evidence" value="ECO:0007669"/>
    <property type="project" value="InterPro"/>
</dbReference>
<dbReference type="SMART" id="SM00175">
    <property type="entry name" value="RAB"/>
    <property type="match status" value="1"/>
</dbReference>
<reference evidence="7 8" key="1">
    <citation type="submission" date="2016-04" db="EMBL/GenBank/DDBJ databases">
        <title>The genome of Intoshia linei affirms orthonectids as highly simplified spiralians.</title>
        <authorList>
            <person name="Mikhailov K.V."/>
            <person name="Slusarev G.S."/>
            <person name="Nikitin M.A."/>
            <person name="Logacheva M.D."/>
            <person name="Penin A."/>
            <person name="Aleoshin V."/>
            <person name="Panchin Y.V."/>
        </authorList>
    </citation>
    <scope>NUCLEOTIDE SEQUENCE [LARGE SCALE GENOMIC DNA]</scope>
    <source>
        <strain evidence="7">Intl2013</strain>
        <tissue evidence="7">Whole animal</tissue>
    </source>
</reference>
<comment type="caution">
    <text evidence="7">The sequence shown here is derived from an EMBL/GenBank/DDBJ whole genome shotgun (WGS) entry which is preliminary data.</text>
</comment>
<feature type="binding site" evidence="5">
    <location>
        <position position="26"/>
    </location>
    <ligand>
        <name>Mg(2+)</name>
        <dbReference type="ChEBI" id="CHEBI:18420"/>
    </ligand>
</feature>
<dbReference type="Gene3D" id="3.40.50.300">
    <property type="entry name" value="P-loop containing nucleotide triphosphate hydrolases"/>
    <property type="match status" value="1"/>
</dbReference>
<dbReference type="CDD" id="cd00878">
    <property type="entry name" value="Arf_Arl"/>
    <property type="match status" value="1"/>
</dbReference>
<dbReference type="GO" id="GO:0030010">
    <property type="term" value="P:establishment of cell polarity"/>
    <property type="evidence" value="ECO:0007669"/>
    <property type="project" value="UniProtKB-ARBA"/>
</dbReference>
<dbReference type="PRINTS" id="PR00328">
    <property type="entry name" value="SAR1GTPBP"/>
</dbReference>
<dbReference type="SUPFAM" id="SSF52540">
    <property type="entry name" value="P-loop containing nucleoside triphosphate hydrolases"/>
    <property type="match status" value="1"/>
</dbReference>
<dbReference type="GO" id="GO:0005525">
    <property type="term" value="F:GTP binding"/>
    <property type="evidence" value="ECO:0007669"/>
    <property type="project" value="UniProtKB-KW"/>
</dbReference>
<evidence type="ECO:0000313" key="7">
    <source>
        <dbReference type="EMBL" id="OAF67561.1"/>
    </source>
</evidence>
<dbReference type="InterPro" id="IPR005225">
    <property type="entry name" value="Small_GTP-bd"/>
</dbReference>
<sequence>MGNILNYLSQRDIRLVMVGLDNSGKTTVLHKLKHNTNVSTIPTIAFNVDNFKFKNLNLNVWDIGGQDKFVSKWNHHFQNTDVLIFVIDSSDISRVRQASKRLHECLQHQLLENVLLMVLANKQDMPNSLKIDEMITRLELEKVVQWWICHPTCALTGEGLIEAFTILSKKIKKDKIGKKR</sequence>
<feature type="binding site" evidence="4">
    <location>
        <begin position="19"/>
        <end position="26"/>
    </location>
    <ligand>
        <name>GTP</name>
        <dbReference type="ChEBI" id="CHEBI:37565"/>
    </ligand>
</feature>
<proteinExistence type="inferred from homology"/>
<dbReference type="NCBIfam" id="TIGR00231">
    <property type="entry name" value="small_GTP"/>
    <property type="match status" value="1"/>
</dbReference>
<dbReference type="FunFam" id="3.40.50.300:FF:000412">
    <property type="entry name" value="ADP-ribosylation factor 1"/>
    <property type="match status" value="1"/>
</dbReference>
<feature type="binding site" evidence="4">
    <location>
        <position position="65"/>
    </location>
    <ligand>
        <name>GTP</name>
        <dbReference type="ChEBI" id="CHEBI:37565"/>
    </ligand>
</feature>
<keyword evidence="5" id="KW-0460">Magnesium</keyword>